<dbReference type="Gene3D" id="3.30.10.20">
    <property type="match status" value="1"/>
</dbReference>
<keyword evidence="2" id="KW-0645">Protease</keyword>
<dbReference type="InterPro" id="IPR005543">
    <property type="entry name" value="PASTA_dom"/>
</dbReference>
<dbReference type="SUPFAM" id="SSF54184">
    <property type="entry name" value="Penicillin-binding protein 2x (pbp-2x), c-terminal domain"/>
    <property type="match status" value="1"/>
</dbReference>
<dbReference type="CDD" id="cd06577">
    <property type="entry name" value="PASTA_pknB"/>
    <property type="match status" value="1"/>
</dbReference>
<dbReference type="InterPro" id="IPR005311">
    <property type="entry name" value="PBP_dimer"/>
</dbReference>
<evidence type="ECO:0000256" key="1">
    <source>
        <dbReference type="ARBA" id="ARBA00004370"/>
    </source>
</evidence>
<evidence type="ECO:0000313" key="7">
    <source>
        <dbReference type="Proteomes" id="UP001484239"/>
    </source>
</evidence>
<dbReference type="InterPro" id="IPR036138">
    <property type="entry name" value="PBP_dimer_sf"/>
</dbReference>
<dbReference type="SUPFAM" id="SSF56601">
    <property type="entry name" value="beta-lactamase/transpeptidase-like"/>
    <property type="match status" value="1"/>
</dbReference>
<evidence type="ECO:0000259" key="5">
    <source>
        <dbReference type="PROSITE" id="PS51178"/>
    </source>
</evidence>
<proteinExistence type="predicted"/>
<dbReference type="SMART" id="SM00740">
    <property type="entry name" value="PASTA"/>
    <property type="match status" value="1"/>
</dbReference>
<comment type="caution">
    <text evidence="6">The sequence shown here is derived from an EMBL/GenBank/DDBJ whole genome shotgun (WGS) entry which is preliminary data.</text>
</comment>
<gene>
    <name evidence="6" type="ORF">WI372_13810</name>
</gene>
<dbReference type="PANTHER" id="PTHR30627:SF1">
    <property type="entry name" value="PEPTIDOGLYCAN D,D-TRANSPEPTIDASE FTSI"/>
    <property type="match status" value="1"/>
</dbReference>
<comment type="subcellular location">
    <subcellularLocation>
        <location evidence="1">Membrane</location>
    </subcellularLocation>
</comment>
<evidence type="ECO:0000256" key="4">
    <source>
        <dbReference type="SAM" id="MobiDB-lite"/>
    </source>
</evidence>
<keyword evidence="2" id="KW-0378">Hydrolase</keyword>
<dbReference type="InterPro" id="IPR001460">
    <property type="entry name" value="PCN-bd_Tpept"/>
</dbReference>
<keyword evidence="7" id="KW-1185">Reference proteome</keyword>
<keyword evidence="2" id="KW-0121">Carboxypeptidase</keyword>
<dbReference type="Pfam" id="PF03717">
    <property type="entry name" value="PBP_dimer"/>
    <property type="match status" value="1"/>
</dbReference>
<evidence type="ECO:0000313" key="6">
    <source>
        <dbReference type="EMBL" id="MEK9502064.1"/>
    </source>
</evidence>
<dbReference type="SUPFAM" id="SSF56519">
    <property type="entry name" value="Penicillin binding protein dimerisation domain"/>
    <property type="match status" value="1"/>
</dbReference>
<sequence>MSRRPRRSGSAPAWRRRTLLAGWLCAGALIVGRSFQVQVLDAGEWRERAELQHLDSEEIPAARGAILDRNGVPLVVSRERFEIAVATNELRASQKDSLLTILRDELKVPASRLRRVERAGADDREWVVLGSRFGPTARQRVRRFHGVHVTRMLTREMPYGDLALGLLGREVDGVWRGGIEQAFDEHLAGHPGREQKAMDNAGRAIPGQTVTLRDPVPGGSVTLTIDVDLQEISEDVLADAIAEHEARGGDLLVLDPFTGEVLALASIQQGNTNALSAINAPYEPGSTLKPFTVVAALEEGVAALEDSVDIGMGYWNFDGRALRDTHGSGVITFAEALQESSNIGIAKMALPLTPEEQYANLRDFGFGSPTGLPLPGETSGRLPHPEEWSRPTPQSLAIGYEISVTPLQMTLAYGALANGGQLMEPRIVRETTTASGERERFEPRVLRRVTTPAITREISEVLVRVVEDGTGTRAQLGPYQVAGKSGTAKIAERGGYGGQYFASFVGYFPADDPQIVVYAKLDAPRGGEYYGGAVAAPLIRATMEAALASRESPLSRARLVRSNRVATRPAASGEDLLDSRFVTTEGEPPAAASTADGARVPDVRGLTPRSAIRRLHAAGYRVSYDQSGPVIGTVPGAGSRLQPGDTVRLRVRGGGP</sequence>
<feature type="region of interest" description="Disordered" evidence="4">
    <location>
        <begin position="369"/>
        <end position="390"/>
    </location>
</feature>
<dbReference type="Gene3D" id="3.30.450.330">
    <property type="match status" value="1"/>
</dbReference>
<name>A0ABU9EBH4_9BACT</name>
<keyword evidence="3" id="KW-0472">Membrane</keyword>
<reference evidence="6 7" key="1">
    <citation type="submission" date="2024-02" db="EMBL/GenBank/DDBJ databases">
        <title>A novel Gemmatimonadota bacterium.</title>
        <authorList>
            <person name="Du Z.-J."/>
            <person name="Ye Y.-Q."/>
        </authorList>
    </citation>
    <scope>NUCLEOTIDE SEQUENCE [LARGE SCALE GENOMIC DNA]</scope>
    <source>
        <strain evidence="6 7">DH-20</strain>
    </source>
</reference>
<evidence type="ECO:0000256" key="3">
    <source>
        <dbReference type="ARBA" id="ARBA00023136"/>
    </source>
</evidence>
<feature type="domain" description="PASTA" evidence="5">
    <location>
        <begin position="594"/>
        <end position="653"/>
    </location>
</feature>
<organism evidence="6 7">
    <name type="scientific">Gaopeijia maritima</name>
    <dbReference type="NCBI Taxonomy" id="3119007"/>
    <lineage>
        <taxon>Bacteria</taxon>
        <taxon>Pseudomonadati</taxon>
        <taxon>Gemmatimonadota</taxon>
        <taxon>Longimicrobiia</taxon>
        <taxon>Gaopeijiales</taxon>
        <taxon>Gaopeijiaceae</taxon>
        <taxon>Gaopeijia</taxon>
    </lineage>
</organism>
<dbReference type="InterPro" id="IPR050515">
    <property type="entry name" value="Beta-lactam/transpept"/>
</dbReference>
<dbReference type="PANTHER" id="PTHR30627">
    <property type="entry name" value="PEPTIDOGLYCAN D,D-TRANSPEPTIDASE"/>
    <property type="match status" value="1"/>
</dbReference>
<dbReference type="Proteomes" id="UP001484239">
    <property type="component" value="Unassembled WGS sequence"/>
</dbReference>
<dbReference type="Pfam" id="PF00905">
    <property type="entry name" value="Transpeptidase"/>
    <property type="match status" value="1"/>
</dbReference>
<dbReference type="InterPro" id="IPR012338">
    <property type="entry name" value="Beta-lactam/transpept-like"/>
</dbReference>
<protein>
    <submittedName>
        <fullName evidence="6">Penicillin-binding transpeptidase domain-containing protein</fullName>
    </submittedName>
</protein>
<dbReference type="RefSeq" id="WP_405276795.1">
    <property type="nucleotide sequence ID" value="NZ_JBBHLI010000009.1"/>
</dbReference>
<evidence type="ECO:0000256" key="2">
    <source>
        <dbReference type="ARBA" id="ARBA00022645"/>
    </source>
</evidence>
<dbReference type="Gene3D" id="3.40.710.10">
    <property type="entry name" value="DD-peptidase/beta-lactamase superfamily"/>
    <property type="match status" value="1"/>
</dbReference>
<dbReference type="Gene3D" id="3.90.1310.10">
    <property type="entry name" value="Penicillin-binding protein 2a (Domain 2)"/>
    <property type="match status" value="1"/>
</dbReference>
<accession>A0ABU9EBH4</accession>
<dbReference type="Pfam" id="PF03793">
    <property type="entry name" value="PASTA"/>
    <property type="match status" value="1"/>
</dbReference>
<dbReference type="EMBL" id="JBBHLI010000009">
    <property type="protein sequence ID" value="MEK9502064.1"/>
    <property type="molecule type" value="Genomic_DNA"/>
</dbReference>
<dbReference type="PROSITE" id="PS51178">
    <property type="entry name" value="PASTA"/>
    <property type="match status" value="1"/>
</dbReference>